<gene>
    <name evidence="2" type="ORF">GlitD10_0519</name>
</gene>
<dbReference type="EMBL" id="CP017675">
    <property type="protein sequence ID" value="APB32831.1"/>
    <property type="molecule type" value="Genomic_DNA"/>
</dbReference>
<dbReference type="OrthoDB" id="9773351at2"/>
<keyword evidence="2" id="KW-0378">Hydrolase</keyword>
<dbReference type="InterPro" id="IPR012337">
    <property type="entry name" value="RNaseH-like_sf"/>
</dbReference>
<evidence type="ECO:0000313" key="2">
    <source>
        <dbReference type="EMBL" id="APB32831.1"/>
    </source>
</evidence>
<dbReference type="SUPFAM" id="SSF53098">
    <property type="entry name" value="Ribonuclease H-like"/>
    <property type="match status" value="1"/>
</dbReference>
<evidence type="ECO:0000259" key="1">
    <source>
        <dbReference type="Pfam" id="PF10108"/>
    </source>
</evidence>
<feature type="domain" description="Predicted 3'-5' exonuclease PolB-like" evidence="1">
    <location>
        <begin position="66"/>
        <end position="232"/>
    </location>
</feature>
<accession>A0A1J0AA76</accession>
<organism evidence="2 3">
    <name type="scientific">Gloeomargarita lithophora Alchichica-D10</name>
    <dbReference type="NCBI Taxonomy" id="1188229"/>
    <lineage>
        <taxon>Bacteria</taxon>
        <taxon>Bacillati</taxon>
        <taxon>Cyanobacteriota</taxon>
        <taxon>Cyanophyceae</taxon>
        <taxon>Gloeomargaritales</taxon>
        <taxon>Gloeomargaritaceae</taxon>
        <taxon>Gloeomargarita</taxon>
    </lineage>
</organism>
<keyword evidence="2" id="KW-0540">Nuclease</keyword>
<dbReference type="Proteomes" id="UP000180235">
    <property type="component" value="Chromosome"/>
</dbReference>
<keyword evidence="2" id="KW-0269">Exonuclease</keyword>
<dbReference type="Gene3D" id="3.30.420.10">
    <property type="entry name" value="Ribonuclease H-like superfamily/Ribonuclease H"/>
    <property type="match status" value="1"/>
</dbReference>
<evidence type="ECO:0000313" key="3">
    <source>
        <dbReference type="Proteomes" id="UP000180235"/>
    </source>
</evidence>
<sequence>MFTQSQIEKLLFIDIETASNAPQFQDLSPKMQGFWERKARQYYKISVDEEFDVSASYLEKAGIFAEFNRVVCVCFGYIRWEKNAPAGTFKTFYNQDEKQVLLDTAQTLNQPKSSQYQLCGHNIKEFDTPVLARRMLIHGVQPLPKSLNNYGKKPWEVKHLDTLELWKFGDFKNFTSLDLLTHLLHIPSPKGDMDGAQVGVVFWQEQNLEKIAQYCQKDVQATMNLILRLSNMPLIQDEETP</sequence>
<protein>
    <submittedName>
        <fullName evidence="2">3'-5' exonuclease, PolB</fullName>
    </submittedName>
</protein>
<dbReference type="GO" id="GO:0004527">
    <property type="term" value="F:exonuclease activity"/>
    <property type="evidence" value="ECO:0007669"/>
    <property type="project" value="UniProtKB-KW"/>
</dbReference>
<dbReference type="Pfam" id="PF10108">
    <property type="entry name" value="DNA_pol_B_exo2"/>
    <property type="match status" value="1"/>
</dbReference>
<dbReference type="STRING" id="1188229.GlitD10_0519"/>
<dbReference type="GO" id="GO:0003676">
    <property type="term" value="F:nucleic acid binding"/>
    <property type="evidence" value="ECO:0007669"/>
    <property type="project" value="InterPro"/>
</dbReference>
<name>A0A1J0AA76_9CYAN</name>
<dbReference type="AlphaFoldDB" id="A0A1J0AA76"/>
<dbReference type="RefSeq" id="WP_071453517.1">
    <property type="nucleotide sequence ID" value="NZ_CP017675.1"/>
</dbReference>
<reference evidence="2 3" key="1">
    <citation type="submission" date="2016-10" db="EMBL/GenBank/DDBJ databases">
        <title>Description of Gloeomargarita lithophora gen. nov., sp. nov., a thylakoid-bearing basal-branching cyanobacterium with intracellular carbonates, and proposal for Gloeomargaritales ord. nov.</title>
        <authorList>
            <person name="Moreira D."/>
            <person name="Tavera R."/>
            <person name="Benzerara K."/>
            <person name="Skouri-Panet F."/>
            <person name="Couradeau E."/>
            <person name="Gerard E."/>
            <person name="Loussert C."/>
            <person name="Novelo E."/>
            <person name="Zivanovic Y."/>
            <person name="Lopez-Garcia P."/>
        </authorList>
    </citation>
    <scope>NUCLEOTIDE SEQUENCE [LARGE SCALE GENOMIC DNA]</scope>
    <source>
        <strain evidence="2 3">D10</strain>
    </source>
</reference>
<proteinExistence type="predicted"/>
<dbReference type="InterPro" id="IPR019288">
    <property type="entry name" value="3'-5'_exonuclease_PolB-like"/>
</dbReference>
<keyword evidence="3" id="KW-1185">Reference proteome</keyword>
<dbReference type="InterPro" id="IPR036397">
    <property type="entry name" value="RNaseH_sf"/>
</dbReference>
<dbReference type="KEGG" id="glt:GlitD10_0519"/>